<dbReference type="Pfam" id="PF00392">
    <property type="entry name" value="GntR"/>
    <property type="match status" value="1"/>
</dbReference>
<feature type="compositionally biased region" description="Polar residues" evidence="6">
    <location>
        <begin position="523"/>
        <end position="536"/>
    </location>
</feature>
<comment type="similarity">
    <text evidence="1">In the C-terminal section; belongs to the class-I pyridoxal-phosphate-dependent aminotransferase family.</text>
</comment>
<dbReference type="AlphaFoldDB" id="A0A4V3CGE6"/>
<comment type="caution">
    <text evidence="8">The sequence shown here is derived from an EMBL/GenBank/DDBJ whole genome shotgun (WGS) entry which is preliminary data.</text>
</comment>
<evidence type="ECO:0000256" key="2">
    <source>
        <dbReference type="ARBA" id="ARBA00022898"/>
    </source>
</evidence>
<evidence type="ECO:0000313" key="9">
    <source>
        <dbReference type="Proteomes" id="UP000294656"/>
    </source>
</evidence>
<keyword evidence="9" id="KW-1185">Reference proteome</keyword>
<dbReference type="OrthoDB" id="9804020at2"/>
<keyword evidence="2" id="KW-0663">Pyridoxal phosphate</keyword>
<feature type="compositionally biased region" description="Acidic residues" evidence="6">
    <location>
        <begin position="582"/>
        <end position="593"/>
    </location>
</feature>
<dbReference type="InterPro" id="IPR015422">
    <property type="entry name" value="PyrdxlP-dep_Trfase_small"/>
</dbReference>
<dbReference type="PROSITE" id="PS50949">
    <property type="entry name" value="HTH_GNTR"/>
    <property type="match status" value="1"/>
</dbReference>
<dbReference type="InterPro" id="IPR000524">
    <property type="entry name" value="Tscrpt_reg_HTH_GntR"/>
</dbReference>
<dbReference type="InterPro" id="IPR015424">
    <property type="entry name" value="PyrdxlP-dep_Trfase"/>
</dbReference>
<dbReference type="SUPFAM" id="SSF46785">
    <property type="entry name" value="Winged helix' DNA-binding domain"/>
    <property type="match status" value="1"/>
</dbReference>
<feature type="compositionally biased region" description="Basic and acidic residues" evidence="6">
    <location>
        <begin position="470"/>
        <end position="484"/>
    </location>
</feature>
<evidence type="ECO:0000256" key="6">
    <source>
        <dbReference type="SAM" id="MobiDB-lite"/>
    </source>
</evidence>
<dbReference type="SUPFAM" id="SSF53383">
    <property type="entry name" value="PLP-dependent transferases"/>
    <property type="match status" value="1"/>
</dbReference>
<dbReference type="CDD" id="cd07377">
    <property type="entry name" value="WHTH_GntR"/>
    <property type="match status" value="1"/>
</dbReference>
<protein>
    <submittedName>
        <fullName evidence="8">DNA-binding transcriptional MocR family regulator</fullName>
    </submittedName>
</protein>
<proteinExistence type="inferred from homology"/>
<evidence type="ECO:0000259" key="7">
    <source>
        <dbReference type="PROSITE" id="PS50949"/>
    </source>
</evidence>
<evidence type="ECO:0000313" key="8">
    <source>
        <dbReference type="EMBL" id="TDO97462.1"/>
    </source>
</evidence>
<feature type="compositionally biased region" description="Acidic residues" evidence="6">
    <location>
        <begin position="538"/>
        <end position="567"/>
    </location>
</feature>
<dbReference type="Proteomes" id="UP000294656">
    <property type="component" value="Unassembled WGS sequence"/>
</dbReference>
<dbReference type="InterPro" id="IPR036388">
    <property type="entry name" value="WH-like_DNA-bd_sf"/>
</dbReference>
<name>A0A4V3CGE6_9GAMM</name>
<feature type="compositionally biased region" description="Acidic residues" evidence="6">
    <location>
        <begin position="460"/>
        <end position="469"/>
    </location>
</feature>
<dbReference type="InterPro" id="IPR015421">
    <property type="entry name" value="PyrdxlP-dep_Trfase_major"/>
</dbReference>
<accession>A0A4V3CGE6</accession>
<dbReference type="PANTHER" id="PTHR46577">
    <property type="entry name" value="HTH-TYPE TRANSCRIPTIONAL REGULATORY PROTEIN GABR"/>
    <property type="match status" value="1"/>
</dbReference>
<evidence type="ECO:0000256" key="3">
    <source>
        <dbReference type="ARBA" id="ARBA00023015"/>
    </source>
</evidence>
<feature type="region of interest" description="Disordered" evidence="6">
    <location>
        <begin position="454"/>
        <end position="619"/>
    </location>
</feature>
<evidence type="ECO:0000256" key="4">
    <source>
        <dbReference type="ARBA" id="ARBA00023125"/>
    </source>
</evidence>
<dbReference type="EMBL" id="SNXC01000012">
    <property type="protein sequence ID" value="TDO97462.1"/>
    <property type="molecule type" value="Genomic_DNA"/>
</dbReference>
<reference evidence="8 9" key="1">
    <citation type="submission" date="2019-03" db="EMBL/GenBank/DDBJ databases">
        <title>Genomic Encyclopedia of Type Strains, Phase III (KMG-III): the genomes of soil and plant-associated and newly described type strains.</title>
        <authorList>
            <person name="Whitman W."/>
        </authorList>
    </citation>
    <scope>NUCLEOTIDE SEQUENCE [LARGE SCALE GENOMIC DNA]</scope>
    <source>
        <strain evidence="8 9">CECT 7378</strain>
    </source>
</reference>
<keyword evidence="3" id="KW-0805">Transcription regulation</keyword>
<dbReference type="Gene3D" id="3.90.1150.10">
    <property type="entry name" value="Aspartate Aminotransferase, domain 1"/>
    <property type="match status" value="1"/>
</dbReference>
<dbReference type="SMART" id="SM00345">
    <property type="entry name" value="HTH_GNTR"/>
    <property type="match status" value="1"/>
</dbReference>
<feature type="compositionally biased region" description="Acidic residues" evidence="6">
    <location>
        <begin position="486"/>
        <end position="503"/>
    </location>
</feature>
<dbReference type="Gene3D" id="3.40.640.10">
    <property type="entry name" value="Type I PLP-dependent aspartate aminotransferase-like (Major domain)"/>
    <property type="match status" value="1"/>
</dbReference>
<dbReference type="InterPro" id="IPR036390">
    <property type="entry name" value="WH_DNA-bd_sf"/>
</dbReference>
<dbReference type="GO" id="GO:0003700">
    <property type="term" value="F:DNA-binding transcription factor activity"/>
    <property type="evidence" value="ECO:0007669"/>
    <property type="project" value="InterPro"/>
</dbReference>
<dbReference type="PANTHER" id="PTHR46577:SF2">
    <property type="entry name" value="TRANSCRIPTIONAL REGULATORY PROTEIN"/>
    <property type="match status" value="1"/>
</dbReference>
<feature type="domain" description="HTH gntR-type" evidence="7">
    <location>
        <begin position="3"/>
        <end position="71"/>
    </location>
</feature>
<keyword evidence="5" id="KW-0804">Transcription</keyword>
<dbReference type="Gene3D" id="1.10.10.10">
    <property type="entry name" value="Winged helix-like DNA-binding domain superfamily/Winged helix DNA-binding domain"/>
    <property type="match status" value="1"/>
</dbReference>
<sequence length="619" mass="68171">MADFLYKGVVDWFLQQVAEGVLTPGNKMPSLRSLSKQLKLSLNTVIHGYDILTEEGWIESRPKSGYFVCHRSTSKNAHVLAGDHVRRLSEENAKLIWSALSHRAALVDQSDAFLLPGPRTSEAELPVPGKGHLAVREAVSDHLKHLGIKTRSGNIWLARSAVSIFNQVVQSLTKTGDQILVVTPCDPRLLGGLQSLHREVLCLQAGDRGVDLDEAIRCIKENDIRLIVFPSQFAFPAGQEISNLSLRRWLAIINEINIPAVEWDLASHLGYKSSPLMSYKSLDTEDRVIYIGGVESKGSDRNAAWCIPSRYTILEGAFLSADFALNDSQQQALSDALLSTQKHSLNKRSRQIWSLSEKAKATLEAKLGDNIRFAYSKGGMALWMQMGKKPNESDMAILAAKHRHAIVPGNLMAFEPDSSDWMAINVTYPHMEELASMLAAFIKANEASAVIEPEAASVEASEETFEETLEEAHDENSNEEHVVEESLSEEDLVEESTIDDTDEGFGSAPDTTSDTVFEEPEASESTQDNSQDNASNDAVEEIGEEAEVEEVDDETIESDLNSEENEQSEQTTENSVAGAADEPNEAVTEESISDTEKGRDAAKEPLYNPMLDLINHDFG</sequence>
<dbReference type="RefSeq" id="WP_133504036.1">
    <property type="nucleotide sequence ID" value="NZ_SNXC01000012.1"/>
</dbReference>
<evidence type="ECO:0000256" key="1">
    <source>
        <dbReference type="ARBA" id="ARBA00005384"/>
    </source>
</evidence>
<gene>
    <name evidence="8" type="ORF">DFP79_2281</name>
</gene>
<evidence type="ECO:0000256" key="5">
    <source>
        <dbReference type="ARBA" id="ARBA00023163"/>
    </source>
</evidence>
<organism evidence="8 9">
    <name type="scientific">Marinomonas balearica</name>
    <dbReference type="NCBI Taxonomy" id="491947"/>
    <lineage>
        <taxon>Bacteria</taxon>
        <taxon>Pseudomonadati</taxon>
        <taxon>Pseudomonadota</taxon>
        <taxon>Gammaproteobacteria</taxon>
        <taxon>Oceanospirillales</taxon>
        <taxon>Oceanospirillaceae</taxon>
        <taxon>Marinomonas</taxon>
    </lineage>
</organism>
<dbReference type="GO" id="GO:0003677">
    <property type="term" value="F:DNA binding"/>
    <property type="evidence" value="ECO:0007669"/>
    <property type="project" value="UniProtKB-KW"/>
</dbReference>
<dbReference type="InterPro" id="IPR051446">
    <property type="entry name" value="HTH_trans_reg/aminotransferase"/>
</dbReference>
<feature type="compositionally biased region" description="Basic and acidic residues" evidence="6">
    <location>
        <begin position="594"/>
        <end position="603"/>
    </location>
</feature>
<keyword evidence="4 8" id="KW-0238">DNA-binding</keyword>